<reference evidence="2 3" key="1">
    <citation type="submission" date="2023-08" db="EMBL/GenBank/DDBJ databases">
        <title>Black Yeasts Isolated from many extreme environments.</title>
        <authorList>
            <person name="Coleine C."/>
            <person name="Stajich J.E."/>
            <person name="Selbmann L."/>
        </authorList>
    </citation>
    <scope>NUCLEOTIDE SEQUENCE [LARGE SCALE GENOMIC DNA]</scope>
    <source>
        <strain evidence="2 3">CCFEE 5910</strain>
    </source>
</reference>
<comment type="caution">
    <text evidence="2">The sequence shown here is derived from an EMBL/GenBank/DDBJ whole genome shotgun (WGS) entry which is preliminary data.</text>
</comment>
<feature type="compositionally biased region" description="Basic and acidic residues" evidence="1">
    <location>
        <begin position="149"/>
        <end position="159"/>
    </location>
</feature>
<feature type="region of interest" description="Disordered" evidence="1">
    <location>
        <begin position="924"/>
        <end position="968"/>
    </location>
</feature>
<dbReference type="InterPro" id="IPR013887">
    <property type="entry name" value="UPF0592"/>
</dbReference>
<dbReference type="Pfam" id="PF08578">
    <property type="entry name" value="DUF1765"/>
    <property type="match status" value="1"/>
</dbReference>
<protein>
    <recommendedName>
        <fullName evidence="4">DUF1765-domain-containing protein</fullName>
    </recommendedName>
</protein>
<evidence type="ECO:0000313" key="3">
    <source>
        <dbReference type="Proteomes" id="UP001309876"/>
    </source>
</evidence>
<feature type="compositionally biased region" description="Polar residues" evidence="1">
    <location>
        <begin position="406"/>
        <end position="417"/>
    </location>
</feature>
<evidence type="ECO:0000313" key="2">
    <source>
        <dbReference type="EMBL" id="KAK5088684.1"/>
    </source>
</evidence>
<dbReference type="PANTHER" id="PTHR37988:SF1">
    <property type="entry name" value="UPF0592 MEMBRANE PROTEIN C7D4.03C"/>
    <property type="match status" value="1"/>
</dbReference>
<dbReference type="PANTHER" id="PTHR37988">
    <property type="entry name" value="UPF0592 MEMBRANE PROTEIN C7D4.03C"/>
    <property type="match status" value="1"/>
</dbReference>
<proteinExistence type="predicted"/>
<feature type="region of interest" description="Disordered" evidence="1">
    <location>
        <begin position="259"/>
        <end position="288"/>
    </location>
</feature>
<dbReference type="Proteomes" id="UP001309876">
    <property type="component" value="Unassembled WGS sequence"/>
</dbReference>
<evidence type="ECO:0000256" key="1">
    <source>
        <dbReference type="SAM" id="MobiDB-lite"/>
    </source>
</evidence>
<organism evidence="2 3">
    <name type="scientific">Lithohypha guttulata</name>
    <dbReference type="NCBI Taxonomy" id="1690604"/>
    <lineage>
        <taxon>Eukaryota</taxon>
        <taxon>Fungi</taxon>
        <taxon>Dikarya</taxon>
        <taxon>Ascomycota</taxon>
        <taxon>Pezizomycotina</taxon>
        <taxon>Eurotiomycetes</taxon>
        <taxon>Chaetothyriomycetidae</taxon>
        <taxon>Chaetothyriales</taxon>
        <taxon>Trichomeriaceae</taxon>
        <taxon>Lithohypha</taxon>
    </lineage>
</organism>
<accession>A0AAN7T5S0</accession>
<feature type="compositionally biased region" description="Polar residues" evidence="1">
    <location>
        <begin position="160"/>
        <end position="175"/>
    </location>
</feature>
<dbReference type="EMBL" id="JAVRRJ010000002">
    <property type="protein sequence ID" value="KAK5088684.1"/>
    <property type="molecule type" value="Genomic_DNA"/>
</dbReference>
<feature type="compositionally biased region" description="Polar residues" evidence="1">
    <location>
        <begin position="268"/>
        <end position="279"/>
    </location>
</feature>
<feature type="region of interest" description="Disordered" evidence="1">
    <location>
        <begin position="388"/>
        <end position="419"/>
    </location>
</feature>
<keyword evidence="3" id="KW-1185">Reference proteome</keyword>
<dbReference type="AlphaFoldDB" id="A0AAN7T5S0"/>
<gene>
    <name evidence="2" type="ORF">LTR05_002904</name>
</gene>
<feature type="region of interest" description="Disordered" evidence="1">
    <location>
        <begin position="90"/>
        <end position="243"/>
    </location>
</feature>
<sequence length="1086" mass="122233">MPAGAVEVNSLPVLPLHALQPATGRATSELPRSASYTSLPGALDNAEPIKRTFSDNVLNSWQQKSAPVTASMQNANVELFRRASQKTKKRMSAARFVSTNEIEESERVGMPPDKDKNNAGSAKSGRGAGALKMFSRKNWLSGQRSHSPSRKDDVSHDHSPNSSTHYMNSQNTSGLTIPEPVASRPSTRASHASVESLAATERDGVSSWKGSSSPTPTSQATSEYSIEESETSSKRLSRRSSFSSLRSRASIDRMYLSVPASKVPPMPNTLSSERLSSHGNDAGRKRDPHWIPFRSIDGEHTSFFAKTSLQKAKVIRTIFLPFLAKTFDRACTETLRAEDLDRRVIILNKWWTGLLDLLNGNGQQSISGTDRPAFLEAICEIMRRPEWKMSQAPSSPTEPHDPRQNAGKTESYSSTESNDPEFLTRTIHQNIRNMFVQNLLQQLTFVIEKLSMRAAPASLVIFGGKTCSYAFFFVPGVAEMLARLWRIPPGTIRRILAEYGPACGRKAAIISQTLAPCFPAPIRDLCFTSHAALSRQLQNRTQVPPNTSHIRWHGPWVNRWSGRDSDLFFVFVKHYHLLCAEYLPRHLLAEERMGIPGFVVVHAQILLNLESALYRQAGNFAAEHYSSQAGENPDAMAPMPMVVPNATRSISDNRLVILLRDCIGDRRTENAALAEILIGPFQYVLKAAVRRISMYNNDACFVLCDFLEEMVPLVTKYQRVNVEEEDWSFWLKVYKQLMQSQSTMTQIRVIAFLYSTFHLLMNNDEERKRQLILEWLLDPDFFSQYFNHWSPMVRHYFFRLLCWRVGRSHGVATELDMEIYTQLSKLLSRNWAHHQYLVADAEMRDIAPPSTNPCAPAPSRALLIIRTDSHPGEGFTSFDKLMPSNSNLSSLYDSHSAMLNRVPETDNQPTGTKKKWNILKSISMFSGPTNSRPGEVTPPGSPDSSNVSKSKSKDQEAYSRPSTPPHQTLTFRFSLEYTNSRPQIPAKTRKLPLPTLPHTSQKLLDDLNKVTRPTSQEQARQQEIKPLKPMHHELNTARYSGRALSEWAQVTQECRNFHVRRKQEGCPNDAAVETPSIAVESFRMFG</sequence>
<feature type="compositionally biased region" description="Low complexity" evidence="1">
    <location>
        <begin position="211"/>
        <end position="224"/>
    </location>
</feature>
<name>A0AAN7T5S0_9EURO</name>
<evidence type="ECO:0008006" key="4">
    <source>
        <dbReference type="Google" id="ProtNLM"/>
    </source>
</evidence>